<feature type="compositionally biased region" description="Basic and acidic residues" evidence="2">
    <location>
        <begin position="39"/>
        <end position="56"/>
    </location>
</feature>
<dbReference type="EMBL" id="JAQQWK010000009">
    <property type="protein sequence ID" value="KAK8034516.1"/>
    <property type="molecule type" value="Genomic_DNA"/>
</dbReference>
<evidence type="ECO:0000313" key="3">
    <source>
        <dbReference type="EMBL" id="KAK8034516.1"/>
    </source>
</evidence>
<organism evidence="3 4">
    <name type="scientific">Apiospora rasikravindrae</name>
    <dbReference type="NCBI Taxonomy" id="990691"/>
    <lineage>
        <taxon>Eukaryota</taxon>
        <taxon>Fungi</taxon>
        <taxon>Dikarya</taxon>
        <taxon>Ascomycota</taxon>
        <taxon>Pezizomycotina</taxon>
        <taxon>Sordariomycetes</taxon>
        <taxon>Xylariomycetidae</taxon>
        <taxon>Amphisphaeriales</taxon>
        <taxon>Apiosporaceae</taxon>
        <taxon>Apiospora</taxon>
    </lineage>
</organism>
<evidence type="ECO:0000313" key="4">
    <source>
        <dbReference type="Proteomes" id="UP001444661"/>
    </source>
</evidence>
<feature type="coiled-coil region" evidence="1">
    <location>
        <begin position="65"/>
        <end position="116"/>
    </location>
</feature>
<gene>
    <name evidence="3" type="ORF">PG993_009511</name>
</gene>
<dbReference type="Proteomes" id="UP001444661">
    <property type="component" value="Unassembled WGS sequence"/>
</dbReference>
<proteinExistence type="predicted"/>
<name>A0ABR1SJK9_9PEZI</name>
<keyword evidence="4" id="KW-1185">Reference proteome</keyword>
<protein>
    <submittedName>
        <fullName evidence="3">Uncharacterized protein</fullName>
    </submittedName>
</protein>
<feature type="region of interest" description="Disordered" evidence="2">
    <location>
        <begin position="1"/>
        <end position="56"/>
    </location>
</feature>
<comment type="caution">
    <text evidence="3">The sequence shown here is derived from an EMBL/GenBank/DDBJ whole genome shotgun (WGS) entry which is preliminary data.</text>
</comment>
<sequence length="193" mass="22473">MPDQHDQNSNSPVQIKSEGNAPDRLHDAAPPQYEISSSLKERQAAHQARMKENRETHEAITSAINNQYEQEMQFMQSQHEEIVRLHGDVYRLQDQKRELEAERASLKDTISEMQRTADETLELLALSREEGFKMSTPAFEVDDLMMAEKMGTTGQRYHSDLVRVLPRRFADEELLPQPEESILLHLRQCRRLF</sequence>
<accession>A0ABR1SJK9</accession>
<evidence type="ECO:0000256" key="2">
    <source>
        <dbReference type="SAM" id="MobiDB-lite"/>
    </source>
</evidence>
<keyword evidence="1" id="KW-0175">Coiled coil</keyword>
<evidence type="ECO:0000256" key="1">
    <source>
        <dbReference type="SAM" id="Coils"/>
    </source>
</evidence>
<reference evidence="3 4" key="1">
    <citation type="submission" date="2023-01" db="EMBL/GenBank/DDBJ databases">
        <title>Analysis of 21 Apiospora genomes using comparative genomics revels a genus with tremendous synthesis potential of carbohydrate active enzymes and secondary metabolites.</title>
        <authorList>
            <person name="Sorensen T."/>
        </authorList>
    </citation>
    <scope>NUCLEOTIDE SEQUENCE [LARGE SCALE GENOMIC DNA]</scope>
    <source>
        <strain evidence="3 4">CBS 33761</strain>
    </source>
</reference>